<evidence type="ECO:0000313" key="2">
    <source>
        <dbReference type="EMBL" id="KNF06326.1"/>
    </source>
</evidence>
<accession>A0A0L0W488</accession>
<feature type="domain" description="Micro-fibrillar-associated protein 1 C-terminal" evidence="1">
    <location>
        <begin position="12"/>
        <end position="50"/>
    </location>
</feature>
<organism evidence="2 3">
    <name type="scientific">Puccinia striiformis f. sp. tritici PST-78</name>
    <dbReference type="NCBI Taxonomy" id="1165861"/>
    <lineage>
        <taxon>Eukaryota</taxon>
        <taxon>Fungi</taxon>
        <taxon>Dikarya</taxon>
        <taxon>Basidiomycota</taxon>
        <taxon>Pucciniomycotina</taxon>
        <taxon>Pucciniomycetes</taxon>
        <taxon>Pucciniales</taxon>
        <taxon>Pucciniaceae</taxon>
        <taxon>Puccinia</taxon>
    </lineage>
</organism>
<dbReference type="Proteomes" id="UP000054564">
    <property type="component" value="Unassembled WGS sequence"/>
</dbReference>
<protein>
    <recommendedName>
        <fullName evidence="1">Micro-fibrillar-associated protein 1 C-terminal domain-containing protein</fullName>
    </recommendedName>
</protein>
<dbReference type="InterPro" id="IPR009730">
    <property type="entry name" value="MFAP1_C"/>
</dbReference>
<gene>
    <name evidence="2" type="ORF">PSTG_00830</name>
</gene>
<dbReference type="STRING" id="1165861.A0A0L0W488"/>
<sequence>MGIWRTKIEQVDQVFPNVDDTNGLDPEAEFKSWKLRELKRLRRDGEVLIKLYVLKRKKRLKQED</sequence>
<keyword evidence="3" id="KW-1185">Reference proteome</keyword>
<evidence type="ECO:0000259" key="1">
    <source>
        <dbReference type="Pfam" id="PF06991"/>
    </source>
</evidence>
<proteinExistence type="predicted"/>
<dbReference type="EMBL" id="AJIL01000004">
    <property type="protein sequence ID" value="KNF06326.1"/>
    <property type="molecule type" value="Genomic_DNA"/>
</dbReference>
<name>A0A0L0W488_9BASI</name>
<reference evidence="3" key="1">
    <citation type="submission" date="2014-03" db="EMBL/GenBank/DDBJ databases">
        <title>The Genome Sequence of Puccinia striiformis f. sp. tritici PST-78.</title>
        <authorList>
            <consortium name="The Broad Institute Genome Sequencing Platform"/>
            <person name="Cuomo C."/>
            <person name="Hulbert S."/>
            <person name="Chen X."/>
            <person name="Walker B."/>
            <person name="Young S.K."/>
            <person name="Zeng Q."/>
            <person name="Gargeya S."/>
            <person name="Fitzgerald M."/>
            <person name="Haas B."/>
            <person name="Abouelleil A."/>
            <person name="Alvarado L."/>
            <person name="Arachchi H.M."/>
            <person name="Berlin A.M."/>
            <person name="Chapman S.B."/>
            <person name="Goldberg J."/>
            <person name="Griggs A."/>
            <person name="Gujja S."/>
            <person name="Hansen M."/>
            <person name="Howarth C."/>
            <person name="Imamovic A."/>
            <person name="Larimer J."/>
            <person name="McCowan C."/>
            <person name="Montmayeur A."/>
            <person name="Murphy C."/>
            <person name="Neiman D."/>
            <person name="Pearson M."/>
            <person name="Priest M."/>
            <person name="Roberts A."/>
            <person name="Saif S."/>
            <person name="Shea T."/>
            <person name="Sisk P."/>
            <person name="Sykes S."/>
            <person name="Wortman J."/>
            <person name="Nusbaum C."/>
            <person name="Birren B."/>
        </authorList>
    </citation>
    <scope>NUCLEOTIDE SEQUENCE [LARGE SCALE GENOMIC DNA]</scope>
    <source>
        <strain evidence="3">race PST-78</strain>
    </source>
</reference>
<dbReference type="Pfam" id="PF06991">
    <property type="entry name" value="MFAP1"/>
    <property type="match status" value="1"/>
</dbReference>
<dbReference type="AlphaFoldDB" id="A0A0L0W488"/>
<evidence type="ECO:0000313" key="3">
    <source>
        <dbReference type="Proteomes" id="UP000054564"/>
    </source>
</evidence>
<comment type="caution">
    <text evidence="2">The sequence shown here is derived from an EMBL/GenBank/DDBJ whole genome shotgun (WGS) entry which is preliminary data.</text>
</comment>